<evidence type="ECO:0000256" key="2">
    <source>
        <dbReference type="ARBA" id="ARBA00007261"/>
    </source>
</evidence>
<feature type="domain" description="Peptidase M16 N-terminal" evidence="6">
    <location>
        <begin position="105"/>
        <end position="253"/>
    </location>
</feature>
<organism evidence="8 9">
    <name type="scientific">Tribonema minus</name>
    <dbReference type="NCBI Taxonomy" id="303371"/>
    <lineage>
        <taxon>Eukaryota</taxon>
        <taxon>Sar</taxon>
        <taxon>Stramenopiles</taxon>
        <taxon>Ochrophyta</taxon>
        <taxon>PX clade</taxon>
        <taxon>Xanthophyceae</taxon>
        <taxon>Tribonematales</taxon>
        <taxon>Tribonemataceae</taxon>
        <taxon>Tribonema</taxon>
    </lineage>
</organism>
<dbReference type="PANTHER" id="PTHR11851">
    <property type="entry name" value="METALLOPROTEASE"/>
    <property type="match status" value="1"/>
</dbReference>
<dbReference type="InterPro" id="IPR011249">
    <property type="entry name" value="Metalloenz_LuxS/M16"/>
</dbReference>
<gene>
    <name evidence="8" type="ORF">JKP88DRAFT_197573</name>
</gene>
<evidence type="ECO:0000259" key="7">
    <source>
        <dbReference type="Pfam" id="PF05193"/>
    </source>
</evidence>
<dbReference type="GO" id="GO:0005739">
    <property type="term" value="C:mitochondrion"/>
    <property type="evidence" value="ECO:0007669"/>
    <property type="project" value="TreeGrafter"/>
</dbReference>
<evidence type="ECO:0000256" key="5">
    <source>
        <dbReference type="RuleBase" id="RU004447"/>
    </source>
</evidence>
<comment type="similarity">
    <text evidence="2 5">Belongs to the peptidase M16 family.</text>
</comment>
<accession>A0A835Z8C4</accession>
<dbReference type="InterPro" id="IPR050361">
    <property type="entry name" value="MPP/UQCRC_Complex"/>
</dbReference>
<feature type="domain" description="Peptidase M16 C-terminal" evidence="7">
    <location>
        <begin position="260"/>
        <end position="458"/>
    </location>
</feature>
<protein>
    <recommendedName>
        <fullName evidence="3">Alpha-MPP</fullName>
    </recommendedName>
    <alternativeName>
        <fullName evidence="4">Inactive zinc metalloprotease alpha</fullName>
    </alternativeName>
</protein>
<reference evidence="8" key="1">
    <citation type="submission" date="2021-02" db="EMBL/GenBank/DDBJ databases">
        <title>First Annotated Genome of the Yellow-green Alga Tribonema minus.</title>
        <authorList>
            <person name="Mahan K.M."/>
        </authorList>
    </citation>
    <scope>NUCLEOTIDE SEQUENCE</scope>
    <source>
        <strain evidence="8">UTEX B ZZ1240</strain>
    </source>
</reference>
<dbReference type="InterPro" id="IPR001431">
    <property type="entry name" value="Pept_M16_Zn_BS"/>
</dbReference>
<dbReference type="GO" id="GO:0004222">
    <property type="term" value="F:metalloendopeptidase activity"/>
    <property type="evidence" value="ECO:0007669"/>
    <property type="project" value="InterPro"/>
</dbReference>
<dbReference type="PANTHER" id="PTHR11851:SF49">
    <property type="entry name" value="MITOCHONDRIAL-PROCESSING PEPTIDASE SUBUNIT ALPHA"/>
    <property type="match status" value="1"/>
</dbReference>
<dbReference type="InterPro" id="IPR007863">
    <property type="entry name" value="Peptidase_M16_C"/>
</dbReference>
<evidence type="ECO:0000313" key="8">
    <source>
        <dbReference type="EMBL" id="KAG5189066.1"/>
    </source>
</evidence>
<dbReference type="EMBL" id="JAFCMP010000057">
    <property type="protein sequence ID" value="KAG5189066.1"/>
    <property type="molecule type" value="Genomic_DNA"/>
</dbReference>
<dbReference type="OrthoDB" id="10251424at2759"/>
<name>A0A835Z8C4_9STRA</name>
<dbReference type="Proteomes" id="UP000664859">
    <property type="component" value="Unassembled WGS sequence"/>
</dbReference>
<evidence type="ECO:0000259" key="6">
    <source>
        <dbReference type="Pfam" id="PF00675"/>
    </source>
</evidence>
<dbReference type="Pfam" id="PF05193">
    <property type="entry name" value="Peptidase_M16_C"/>
    <property type="match status" value="1"/>
</dbReference>
<comment type="caution">
    <text evidence="8">The sequence shown here is derived from an EMBL/GenBank/DDBJ whole genome shotgun (WGS) entry which is preliminary data.</text>
</comment>
<proteinExistence type="inferred from homology"/>
<dbReference type="InterPro" id="IPR011765">
    <property type="entry name" value="Pept_M16_N"/>
</dbReference>
<dbReference type="AlphaFoldDB" id="A0A835Z8C4"/>
<evidence type="ECO:0000313" key="9">
    <source>
        <dbReference type="Proteomes" id="UP000664859"/>
    </source>
</evidence>
<dbReference type="SUPFAM" id="SSF63411">
    <property type="entry name" value="LuxS/MPP-like metallohydrolase"/>
    <property type="match status" value="2"/>
</dbReference>
<dbReference type="PROSITE" id="PS00143">
    <property type="entry name" value="INSULINASE"/>
    <property type="match status" value="1"/>
</dbReference>
<dbReference type="GO" id="GO:0046872">
    <property type="term" value="F:metal ion binding"/>
    <property type="evidence" value="ECO:0007669"/>
    <property type="project" value="InterPro"/>
</dbReference>
<dbReference type="Gene3D" id="3.30.830.10">
    <property type="entry name" value="Metalloenzyme, LuxS/M16 peptidase-like"/>
    <property type="match status" value="2"/>
</dbReference>
<dbReference type="Pfam" id="PF00675">
    <property type="entry name" value="Peptidase_M16"/>
    <property type="match status" value="1"/>
</dbReference>
<sequence length="540" mass="59107">MLIRAARRCGRRPPVAPCGLRRALSVQPVAQHDNAGGEAVDEEDVEVVSYARSKAHRTVDKSKLHFDRVKRFDMSRPWPGIPPLKPSNELPRPETIVSTLSSGLRVASQETYGQLCTFGVLVNAGSRHETEANQGVSHLLELMAFKSTPRRAQQQASTNNIIELEAMGATVTAHSSREQMLFCVDVLRDYLEPAMDLLSDVVLTPEMTEEEVDDQKVVMQYQMEDMLPDTVMKEALQGAAYPGQALGRPHWCPPESMDALSADMARQFRTEHYTAPNMVLVGAGVQHDELMRLGDKYFAPLASTAGASIITSPASQYGGGEVRVEGVVGAQKEDWTRVCVAFEASDCAPAFVGGWDHPQFVPTCVLQVLLGGGDSFSAGGPGKGMYSRLYREVLNRHFWVESAEAFTSMHSESGLLGIAGAAAPPDAGKLMHVFSNHFSKLALQPVDPVELSRAKNMLKCNVLTHLESRLVLFEDIGRQILSYGYRETPEAICEKIDRVTADDIQQIARDALSKPPSIACIGADISSVPDYGQVVHWFQS</sequence>
<evidence type="ECO:0000256" key="3">
    <source>
        <dbReference type="ARBA" id="ARBA00030006"/>
    </source>
</evidence>
<evidence type="ECO:0000256" key="4">
    <source>
        <dbReference type="ARBA" id="ARBA00032315"/>
    </source>
</evidence>
<comment type="function">
    <text evidence="1">Substrate recognition and binding subunit of the essential mitochondrial processing protease (MPP), which cleaves the mitochondrial sequence off newly imported precursors proteins.</text>
</comment>
<keyword evidence="9" id="KW-1185">Reference proteome</keyword>
<evidence type="ECO:0000256" key="1">
    <source>
        <dbReference type="ARBA" id="ARBA00002123"/>
    </source>
</evidence>
<dbReference type="GO" id="GO:0006508">
    <property type="term" value="P:proteolysis"/>
    <property type="evidence" value="ECO:0007669"/>
    <property type="project" value="InterPro"/>
</dbReference>